<name>A0A6A6UH75_9PEZI</name>
<feature type="region of interest" description="Disordered" evidence="4">
    <location>
        <begin position="24"/>
        <end position="99"/>
    </location>
</feature>
<dbReference type="PANTHER" id="PTHR12415:SF4">
    <property type="entry name" value="TYROSYL-DNA PHOSPHODIESTERASE DOMAIN-CONTAINING PROTEIN"/>
    <property type="match status" value="1"/>
</dbReference>
<evidence type="ECO:0000313" key="6">
    <source>
        <dbReference type="EMBL" id="KAF2670234.1"/>
    </source>
</evidence>
<dbReference type="InterPro" id="IPR010347">
    <property type="entry name" value="Tdp1"/>
</dbReference>
<sequence>MADTINSDDDEDLKLAIALSLQDAESSATSTEKNAQSTSAEISSFLSSKPITSSTRIEPVKPPITFGGINLDRKKMEDERLARQAQRKRAADSDGEPVVPSKKARVLPWLDNATAVSIQPANIPQPTQLPHQIKPDQSTSNATSTSIPTIKHPKGAVFRTKSARHPRGRDISIEEVLQRDFLETALISSFSFNLEWLFGKLNTRKTKLMLCMAAKTEAQRKQYAEEALEVGKGSIKCCFPPMEGETNSMHSKLMILKYEQSLRIVVTSANMELYDWGETGDMENTVFLIDLPRLAGDAQTEADLTPFGKELIYFATKCNMPESVTKALLKFNFAATSDIALVHSVGGFSFGSDMRRTGLNSLAISIHQLGLVPPKNTSIELHYATASLGALNDNYLTALHNAASGVLADSSTRAKTKADKGIREFVCVYFPTRQTVAASIGGTDSAGTICLQRKWYQQDTFPRSVMRDHVPTRTGILSHSKIILGHCKNSGPAWAYIGSANLSESAWGKVVKDSKKKEMKMVCRNWECGVLLRVRKAKDTTSATTKEDGLRILFDPTLDIPFEIPGRGYGQQQPWFFPHQM</sequence>
<dbReference type="GO" id="GO:0005634">
    <property type="term" value="C:nucleus"/>
    <property type="evidence" value="ECO:0007669"/>
    <property type="project" value="InterPro"/>
</dbReference>
<dbReference type="InterPro" id="IPR001736">
    <property type="entry name" value="PLipase_D/transphosphatidylase"/>
</dbReference>
<proteinExistence type="predicted"/>
<evidence type="ECO:0000256" key="1">
    <source>
        <dbReference type="PIRSR" id="PIRSR610347-1"/>
    </source>
</evidence>
<dbReference type="GO" id="GO:0017005">
    <property type="term" value="F:3'-tyrosyl-DNA phosphodiesterase activity"/>
    <property type="evidence" value="ECO:0007669"/>
    <property type="project" value="TreeGrafter"/>
</dbReference>
<dbReference type="GO" id="GO:0003697">
    <property type="term" value="F:single-stranded DNA binding"/>
    <property type="evidence" value="ECO:0007669"/>
    <property type="project" value="TreeGrafter"/>
</dbReference>
<evidence type="ECO:0000259" key="5">
    <source>
        <dbReference type="PROSITE" id="PS50035"/>
    </source>
</evidence>
<dbReference type="GO" id="GO:0003690">
    <property type="term" value="F:double-stranded DNA binding"/>
    <property type="evidence" value="ECO:0007669"/>
    <property type="project" value="TreeGrafter"/>
</dbReference>
<dbReference type="SUPFAM" id="SSF56024">
    <property type="entry name" value="Phospholipase D/nuclease"/>
    <property type="match status" value="2"/>
</dbReference>
<dbReference type="PROSITE" id="PS50330">
    <property type="entry name" value="UIM"/>
    <property type="match status" value="1"/>
</dbReference>
<dbReference type="Pfam" id="PF06087">
    <property type="entry name" value="Tyr-DNA_phospho"/>
    <property type="match status" value="1"/>
</dbReference>
<feature type="compositionally biased region" description="Basic and acidic residues" evidence="4">
    <location>
        <begin position="71"/>
        <end position="82"/>
    </location>
</feature>
<organism evidence="6 7">
    <name type="scientific">Microthyrium microscopicum</name>
    <dbReference type="NCBI Taxonomy" id="703497"/>
    <lineage>
        <taxon>Eukaryota</taxon>
        <taxon>Fungi</taxon>
        <taxon>Dikarya</taxon>
        <taxon>Ascomycota</taxon>
        <taxon>Pezizomycotina</taxon>
        <taxon>Dothideomycetes</taxon>
        <taxon>Dothideomycetes incertae sedis</taxon>
        <taxon>Microthyriales</taxon>
        <taxon>Microthyriaceae</taxon>
        <taxon>Microthyrium</taxon>
    </lineage>
</organism>
<dbReference type="InterPro" id="IPR003903">
    <property type="entry name" value="UIM_dom"/>
</dbReference>
<feature type="active site" description="Nucleophile" evidence="1">
    <location>
        <position position="250"/>
    </location>
</feature>
<dbReference type="AlphaFoldDB" id="A0A6A6UH75"/>
<accession>A0A6A6UH75</accession>
<dbReference type="CDD" id="cd09122">
    <property type="entry name" value="PLDc_Tdp1_1"/>
    <property type="match status" value="1"/>
</dbReference>
<evidence type="ECO:0000256" key="2">
    <source>
        <dbReference type="PIRSR" id="PIRSR610347-2"/>
    </source>
</evidence>
<dbReference type="PANTHER" id="PTHR12415">
    <property type="entry name" value="TYROSYL-DNA PHOSPHODIESTERASE 1"/>
    <property type="match status" value="1"/>
</dbReference>
<gene>
    <name evidence="6" type="ORF">BT63DRAFT_232551</name>
</gene>
<feature type="compositionally biased region" description="Polar residues" evidence="4">
    <location>
        <begin position="24"/>
        <end position="56"/>
    </location>
</feature>
<feature type="binding site" evidence="2">
    <location>
        <position position="481"/>
    </location>
    <ligand>
        <name>substrate</name>
    </ligand>
</feature>
<feature type="active site" description="Proton donor/acceptor" evidence="1">
    <location>
        <position position="479"/>
    </location>
</feature>
<keyword evidence="7" id="KW-1185">Reference proteome</keyword>
<dbReference type="PROSITE" id="PS50035">
    <property type="entry name" value="PLD"/>
    <property type="match status" value="1"/>
</dbReference>
<evidence type="ECO:0000256" key="4">
    <source>
        <dbReference type="SAM" id="MobiDB-lite"/>
    </source>
</evidence>
<feature type="binding site" evidence="2">
    <location>
        <position position="252"/>
    </location>
    <ligand>
        <name>substrate</name>
    </ligand>
</feature>
<reference evidence="6" key="1">
    <citation type="journal article" date="2020" name="Stud. Mycol.">
        <title>101 Dothideomycetes genomes: a test case for predicting lifestyles and emergence of pathogens.</title>
        <authorList>
            <person name="Haridas S."/>
            <person name="Albert R."/>
            <person name="Binder M."/>
            <person name="Bloem J."/>
            <person name="Labutti K."/>
            <person name="Salamov A."/>
            <person name="Andreopoulos B."/>
            <person name="Baker S."/>
            <person name="Barry K."/>
            <person name="Bills G."/>
            <person name="Bluhm B."/>
            <person name="Cannon C."/>
            <person name="Castanera R."/>
            <person name="Culley D."/>
            <person name="Daum C."/>
            <person name="Ezra D."/>
            <person name="Gonzalez J."/>
            <person name="Henrissat B."/>
            <person name="Kuo A."/>
            <person name="Liang C."/>
            <person name="Lipzen A."/>
            <person name="Lutzoni F."/>
            <person name="Magnuson J."/>
            <person name="Mondo S."/>
            <person name="Nolan M."/>
            <person name="Ohm R."/>
            <person name="Pangilinan J."/>
            <person name="Park H.-J."/>
            <person name="Ramirez L."/>
            <person name="Alfaro M."/>
            <person name="Sun H."/>
            <person name="Tritt A."/>
            <person name="Yoshinaga Y."/>
            <person name="Zwiers L.-H."/>
            <person name="Turgeon B."/>
            <person name="Goodwin S."/>
            <person name="Spatafora J."/>
            <person name="Crous P."/>
            <person name="Grigoriev I."/>
        </authorList>
    </citation>
    <scope>NUCLEOTIDE SEQUENCE</scope>
    <source>
        <strain evidence="6">CBS 115976</strain>
    </source>
</reference>
<dbReference type="Pfam" id="PF02809">
    <property type="entry name" value="UIM"/>
    <property type="match status" value="1"/>
</dbReference>
<dbReference type="OrthoDB" id="47785at2759"/>
<dbReference type="GO" id="GO:0006281">
    <property type="term" value="P:DNA repair"/>
    <property type="evidence" value="ECO:0007669"/>
    <property type="project" value="InterPro"/>
</dbReference>
<dbReference type="EMBL" id="MU004234">
    <property type="protein sequence ID" value="KAF2670234.1"/>
    <property type="molecule type" value="Genomic_DNA"/>
</dbReference>
<evidence type="ECO:0000256" key="3">
    <source>
        <dbReference type="PIRSR" id="PIRSR610347-3"/>
    </source>
</evidence>
<dbReference type="Gene3D" id="3.30.870.10">
    <property type="entry name" value="Endonuclease Chain A"/>
    <property type="match status" value="2"/>
</dbReference>
<dbReference type="Proteomes" id="UP000799302">
    <property type="component" value="Unassembled WGS sequence"/>
</dbReference>
<evidence type="ECO:0000313" key="7">
    <source>
        <dbReference type="Proteomes" id="UP000799302"/>
    </source>
</evidence>
<feature type="site" description="Interaction with DNA" evidence="3">
    <location>
        <position position="503"/>
    </location>
</feature>
<dbReference type="SMART" id="SM00726">
    <property type="entry name" value="UIM"/>
    <property type="match status" value="1"/>
</dbReference>
<feature type="domain" description="PLD phosphodiesterase" evidence="5">
    <location>
        <begin position="474"/>
        <end position="506"/>
    </location>
</feature>
<protein>
    <submittedName>
        <fullName evidence="6">Phospholipase D/nuclease</fullName>
    </submittedName>
</protein>